<accession>A0AAD5XW50</accession>
<evidence type="ECO:0000256" key="1">
    <source>
        <dbReference type="SAM" id="MobiDB-lite"/>
    </source>
</evidence>
<name>A0AAD5XW50_9FUNG</name>
<evidence type="ECO:0000313" key="2">
    <source>
        <dbReference type="EMBL" id="KAJ3221152.1"/>
    </source>
</evidence>
<dbReference type="Proteomes" id="UP001211065">
    <property type="component" value="Unassembled WGS sequence"/>
</dbReference>
<reference evidence="2" key="1">
    <citation type="submission" date="2020-05" db="EMBL/GenBank/DDBJ databases">
        <title>Phylogenomic resolution of chytrid fungi.</title>
        <authorList>
            <person name="Stajich J.E."/>
            <person name="Amses K."/>
            <person name="Simmons R."/>
            <person name="Seto K."/>
            <person name="Myers J."/>
            <person name="Bonds A."/>
            <person name="Quandt C.A."/>
            <person name="Barry K."/>
            <person name="Liu P."/>
            <person name="Grigoriev I."/>
            <person name="Longcore J.E."/>
            <person name="James T.Y."/>
        </authorList>
    </citation>
    <scope>NUCLEOTIDE SEQUENCE</scope>
    <source>
        <strain evidence="2">JEL0476</strain>
    </source>
</reference>
<dbReference type="Gene3D" id="1.25.40.20">
    <property type="entry name" value="Ankyrin repeat-containing domain"/>
    <property type="match status" value="1"/>
</dbReference>
<dbReference type="InterPro" id="IPR036770">
    <property type="entry name" value="Ankyrin_rpt-contain_sf"/>
</dbReference>
<feature type="region of interest" description="Disordered" evidence="1">
    <location>
        <begin position="384"/>
        <end position="416"/>
    </location>
</feature>
<dbReference type="AlphaFoldDB" id="A0AAD5XW50"/>
<keyword evidence="3" id="KW-1185">Reference proteome</keyword>
<proteinExistence type="predicted"/>
<gene>
    <name evidence="2" type="ORF">HK099_003723</name>
</gene>
<evidence type="ECO:0000313" key="3">
    <source>
        <dbReference type="Proteomes" id="UP001211065"/>
    </source>
</evidence>
<organism evidence="2 3">
    <name type="scientific">Clydaea vesicula</name>
    <dbReference type="NCBI Taxonomy" id="447962"/>
    <lineage>
        <taxon>Eukaryota</taxon>
        <taxon>Fungi</taxon>
        <taxon>Fungi incertae sedis</taxon>
        <taxon>Chytridiomycota</taxon>
        <taxon>Chytridiomycota incertae sedis</taxon>
        <taxon>Chytridiomycetes</taxon>
        <taxon>Lobulomycetales</taxon>
        <taxon>Lobulomycetaceae</taxon>
        <taxon>Clydaea</taxon>
    </lineage>
</organism>
<sequence length="443" mass="51074">MQSFYNFPNTVENSGELTDEMIETLETLVKKYEWNHQNGSSHIDSNEGYKTFISVIQNNSIPMVKQVLAPYWAVATFNNDIKPYLYKTCDCLLVAVKYKRTEILKMLLEKDEHRWTTADGQKVLKNALQFSVDLNYAEGAKLIKGYYFDSSDSLTKSSEALRKLLYVACDDGDFDSIRLLIYEGAKFEVPYNSEDLMDFSSSCHWMSKLSLCLKLMEIYERKNMHGIINMKLLKKAITHNLTDVIPKVLMAIYRQKVKNPLTGFSALIKLAEKRCVDFFRPNKVVLMLFGYLQLVKIDIRKCANRKFTKAEINLFALMDEKLGENSLKNSIKIKEVLDKVERQYQKDCTEVEGGEELYTNKHGNSVVCSTDRVLRKRKRNNSVNFIENTGSEEEELNNNGDSYEDESEDELEKNEKVEFVKKLKSDKDIKGKGRACSDSENSV</sequence>
<dbReference type="SUPFAM" id="SSF48403">
    <property type="entry name" value="Ankyrin repeat"/>
    <property type="match status" value="1"/>
</dbReference>
<comment type="caution">
    <text evidence="2">The sequence shown here is derived from an EMBL/GenBank/DDBJ whole genome shotgun (WGS) entry which is preliminary data.</text>
</comment>
<dbReference type="EMBL" id="JADGJW010000248">
    <property type="protein sequence ID" value="KAJ3221152.1"/>
    <property type="molecule type" value="Genomic_DNA"/>
</dbReference>
<feature type="compositionally biased region" description="Acidic residues" evidence="1">
    <location>
        <begin position="390"/>
        <end position="412"/>
    </location>
</feature>
<protein>
    <submittedName>
        <fullName evidence="2">Uncharacterized protein</fullName>
    </submittedName>
</protein>